<keyword evidence="4" id="KW-1185">Reference proteome</keyword>
<reference evidence="2 4" key="2">
    <citation type="journal article" date="2014" name="BMC Genomics">
        <title>An improved genome release (version Mt4.0) for the model legume Medicago truncatula.</title>
        <authorList>
            <person name="Tang H."/>
            <person name="Krishnakumar V."/>
            <person name="Bidwell S."/>
            <person name="Rosen B."/>
            <person name="Chan A."/>
            <person name="Zhou S."/>
            <person name="Gentzbittel L."/>
            <person name="Childs K.L."/>
            <person name="Yandell M."/>
            <person name="Gundlach H."/>
            <person name="Mayer K.F."/>
            <person name="Schwartz D.C."/>
            <person name="Town C.D."/>
        </authorList>
    </citation>
    <scope>GENOME REANNOTATION</scope>
    <source>
        <strain evidence="3 4">cv. Jemalong A17</strain>
    </source>
</reference>
<dbReference type="EnsemblPlants" id="AES78828">
    <property type="protein sequence ID" value="AES78828"/>
    <property type="gene ID" value="MTR_7g046350"/>
</dbReference>
<dbReference type="HOGENOM" id="CLU_3090304_0_0_1"/>
<dbReference type="EMBL" id="CM001223">
    <property type="protein sequence ID" value="AES78828.1"/>
    <property type="molecule type" value="Genomic_DNA"/>
</dbReference>
<reference evidence="2 4" key="1">
    <citation type="journal article" date="2011" name="Nature">
        <title>The Medicago genome provides insight into the evolution of rhizobial symbioses.</title>
        <authorList>
            <person name="Young N.D."/>
            <person name="Debelle F."/>
            <person name="Oldroyd G.E."/>
            <person name="Geurts R."/>
            <person name="Cannon S.B."/>
            <person name="Udvardi M.K."/>
            <person name="Benedito V.A."/>
            <person name="Mayer K.F."/>
            <person name="Gouzy J."/>
            <person name="Schoof H."/>
            <person name="Van de Peer Y."/>
            <person name="Proost S."/>
            <person name="Cook D.R."/>
            <person name="Meyers B.C."/>
            <person name="Spannagl M."/>
            <person name="Cheung F."/>
            <person name="De Mita S."/>
            <person name="Krishnakumar V."/>
            <person name="Gundlach H."/>
            <person name="Zhou S."/>
            <person name="Mudge J."/>
            <person name="Bharti A.K."/>
            <person name="Murray J.D."/>
            <person name="Naoumkina M.A."/>
            <person name="Rosen B."/>
            <person name="Silverstein K.A."/>
            <person name="Tang H."/>
            <person name="Rombauts S."/>
            <person name="Zhao P.X."/>
            <person name="Zhou P."/>
            <person name="Barbe V."/>
            <person name="Bardou P."/>
            <person name="Bechner M."/>
            <person name="Bellec A."/>
            <person name="Berger A."/>
            <person name="Berges H."/>
            <person name="Bidwell S."/>
            <person name="Bisseling T."/>
            <person name="Choisne N."/>
            <person name="Couloux A."/>
            <person name="Denny R."/>
            <person name="Deshpande S."/>
            <person name="Dai X."/>
            <person name="Doyle J.J."/>
            <person name="Dudez A.M."/>
            <person name="Farmer A.D."/>
            <person name="Fouteau S."/>
            <person name="Franken C."/>
            <person name="Gibelin C."/>
            <person name="Gish J."/>
            <person name="Goldstein S."/>
            <person name="Gonzalez A.J."/>
            <person name="Green P.J."/>
            <person name="Hallab A."/>
            <person name="Hartog M."/>
            <person name="Hua A."/>
            <person name="Humphray S.J."/>
            <person name="Jeong D.H."/>
            <person name="Jing Y."/>
            <person name="Jocker A."/>
            <person name="Kenton S.M."/>
            <person name="Kim D.J."/>
            <person name="Klee K."/>
            <person name="Lai H."/>
            <person name="Lang C."/>
            <person name="Lin S."/>
            <person name="Macmil S.L."/>
            <person name="Magdelenat G."/>
            <person name="Matthews L."/>
            <person name="McCorrison J."/>
            <person name="Monaghan E.L."/>
            <person name="Mun J.H."/>
            <person name="Najar F.Z."/>
            <person name="Nicholson C."/>
            <person name="Noirot C."/>
            <person name="O'Bleness M."/>
            <person name="Paule C.R."/>
            <person name="Poulain J."/>
            <person name="Prion F."/>
            <person name="Qin B."/>
            <person name="Qu C."/>
            <person name="Retzel E.F."/>
            <person name="Riddle C."/>
            <person name="Sallet E."/>
            <person name="Samain S."/>
            <person name="Samson N."/>
            <person name="Sanders I."/>
            <person name="Saurat O."/>
            <person name="Scarpelli C."/>
            <person name="Schiex T."/>
            <person name="Segurens B."/>
            <person name="Severin A.J."/>
            <person name="Sherrier D.J."/>
            <person name="Shi R."/>
            <person name="Sims S."/>
            <person name="Singer S.R."/>
            <person name="Sinharoy S."/>
            <person name="Sterck L."/>
            <person name="Viollet A."/>
            <person name="Wang B.B."/>
            <person name="Wang K."/>
            <person name="Wang M."/>
            <person name="Wang X."/>
            <person name="Warfsmann J."/>
            <person name="Weissenbach J."/>
            <person name="White D.D."/>
            <person name="White J.D."/>
            <person name="Wiley G.B."/>
            <person name="Wincker P."/>
            <person name="Xing Y."/>
            <person name="Yang L."/>
            <person name="Yao Z."/>
            <person name="Ying F."/>
            <person name="Zhai J."/>
            <person name="Zhou L."/>
            <person name="Zuber A."/>
            <person name="Denarie J."/>
            <person name="Dixon R.A."/>
            <person name="May G.D."/>
            <person name="Schwartz D.C."/>
            <person name="Rogers J."/>
            <person name="Quetier F."/>
            <person name="Town C.D."/>
            <person name="Roe B.A."/>
        </authorList>
    </citation>
    <scope>NUCLEOTIDE SEQUENCE [LARGE SCALE GENOMIC DNA]</scope>
    <source>
        <strain evidence="2">A17</strain>
        <strain evidence="3 4">cv. Jemalong A17</strain>
    </source>
</reference>
<keyword evidence="1" id="KW-1133">Transmembrane helix</keyword>
<gene>
    <name evidence="2" type="ordered locus">MTR_7g046350</name>
</gene>
<dbReference type="AlphaFoldDB" id="G7KUX2"/>
<dbReference type="PaxDb" id="3880-AES78828"/>
<name>G7KUX2_MEDTR</name>
<sequence>MKARKKQNNLEKKVLTRRYYFNFGGNLVCIDVGLAVLKVIIEKSEIPFERGL</sequence>
<keyword evidence="1" id="KW-0472">Membrane</keyword>
<organism evidence="2 4">
    <name type="scientific">Medicago truncatula</name>
    <name type="common">Barrel medic</name>
    <name type="synonym">Medicago tribuloides</name>
    <dbReference type="NCBI Taxonomy" id="3880"/>
    <lineage>
        <taxon>Eukaryota</taxon>
        <taxon>Viridiplantae</taxon>
        <taxon>Streptophyta</taxon>
        <taxon>Embryophyta</taxon>
        <taxon>Tracheophyta</taxon>
        <taxon>Spermatophyta</taxon>
        <taxon>Magnoliopsida</taxon>
        <taxon>eudicotyledons</taxon>
        <taxon>Gunneridae</taxon>
        <taxon>Pentapetalae</taxon>
        <taxon>rosids</taxon>
        <taxon>fabids</taxon>
        <taxon>Fabales</taxon>
        <taxon>Fabaceae</taxon>
        <taxon>Papilionoideae</taxon>
        <taxon>50 kb inversion clade</taxon>
        <taxon>NPAAA clade</taxon>
        <taxon>Hologalegina</taxon>
        <taxon>IRL clade</taxon>
        <taxon>Trifolieae</taxon>
        <taxon>Medicago</taxon>
    </lineage>
</organism>
<protein>
    <submittedName>
        <fullName evidence="2">Transmembrane protein, putative</fullName>
    </submittedName>
</protein>
<evidence type="ECO:0000313" key="3">
    <source>
        <dbReference type="EnsemblPlants" id="AES78828"/>
    </source>
</evidence>
<evidence type="ECO:0000256" key="1">
    <source>
        <dbReference type="SAM" id="Phobius"/>
    </source>
</evidence>
<evidence type="ECO:0000313" key="2">
    <source>
        <dbReference type="EMBL" id="AES78828.1"/>
    </source>
</evidence>
<evidence type="ECO:0000313" key="4">
    <source>
        <dbReference type="Proteomes" id="UP000002051"/>
    </source>
</evidence>
<dbReference type="Proteomes" id="UP000002051">
    <property type="component" value="Unassembled WGS sequence"/>
</dbReference>
<feature type="transmembrane region" description="Helical" evidence="1">
    <location>
        <begin position="20"/>
        <end position="41"/>
    </location>
</feature>
<accession>G7KUX2</accession>
<reference evidence="3" key="3">
    <citation type="submission" date="2015-04" db="UniProtKB">
        <authorList>
            <consortium name="EnsemblPlants"/>
        </authorList>
    </citation>
    <scope>IDENTIFICATION</scope>
    <source>
        <strain evidence="3">cv. Jemalong A17</strain>
    </source>
</reference>
<keyword evidence="1 2" id="KW-0812">Transmembrane</keyword>
<proteinExistence type="predicted"/>